<evidence type="ECO:0000313" key="2">
    <source>
        <dbReference type="EMBL" id="KAG2558820.1"/>
    </source>
</evidence>
<proteinExistence type="predicted"/>
<evidence type="ECO:0000313" key="3">
    <source>
        <dbReference type="Proteomes" id="UP000823388"/>
    </source>
</evidence>
<name>A0A8T0PB22_PANVG</name>
<reference evidence="2" key="1">
    <citation type="submission" date="2020-05" db="EMBL/GenBank/DDBJ databases">
        <title>WGS assembly of Panicum virgatum.</title>
        <authorList>
            <person name="Lovell J.T."/>
            <person name="Jenkins J."/>
            <person name="Shu S."/>
            <person name="Juenger T.E."/>
            <person name="Schmutz J."/>
        </authorList>
    </citation>
    <scope>NUCLEOTIDE SEQUENCE</scope>
    <source>
        <strain evidence="2">AP13</strain>
    </source>
</reference>
<dbReference type="EMBL" id="CM029052">
    <property type="protein sequence ID" value="KAG2558820.1"/>
    <property type="molecule type" value="Genomic_DNA"/>
</dbReference>
<protein>
    <submittedName>
        <fullName evidence="2">Uncharacterized protein</fullName>
    </submittedName>
</protein>
<organism evidence="2 3">
    <name type="scientific">Panicum virgatum</name>
    <name type="common">Blackwell switchgrass</name>
    <dbReference type="NCBI Taxonomy" id="38727"/>
    <lineage>
        <taxon>Eukaryota</taxon>
        <taxon>Viridiplantae</taxon>
        <taxon>Streptophyta</taxon>
        <taxon>Embryophyta</taxon>
        <taxon>Tracheophyta</taxon>
        <taxon>Spermatophyta</taxon>
        <taxon>Magnoliopsida</taxon>
        <taxon>Liliopsida</taxon>
        <taxon>Poales</taxon>
        <taxon>Poaceae</taxon>
        <taxon>PACMAD clade</taxon>
        <taxon>Panicoideae</taxon>
        <taxon>Panicodae</taxon>
        <taxon>Paniceae</taxon>
        <taxon>Panicinae</taxon>
        <taxon>Panicum</taxon>
        <taxon>Panicum sect. Hiantes</taxon>
    </lineage>
</organism>
<evidence type="ECO:0000256" key="1">
    <source>
        <dbReference type="SAM" id="MobiDB-lite"/>
    </source>
</evidence>
<keyword evidence="3" id="KW-1185">Reference proteome</keyword>
<sequence>MWVLSLNTTSFFRVQPSPHPTPLPSHPPPPPRAAAGAAMSDFFRRLGAIPWRSIAGEAFSRASQVAQALRPVVSTRVPEQRNNEMVHSIFL</sequence>
<dbReference type="Proteomes" id="UP000823388">
    <property type="component" value="Chromosome 8N"/>
</dbReference>
<comment type="caution">
    <text evidence="2">The sequence shown here is derived from an EMBL/GenBank/DDBJ whole genome shotgun (WGS) entry which is preliminary data.</text>
</comment>
<feature type="region of interest" description="Disordered" evidence="1">
    <location>
        <begin position="13"/>
        <end position="35"/>
    </location>
</feature>
<dbReference type="AlphaFoldDB" id="A0A8T0PB22"/>
<feature type="compositionally biased region" description="Pro residues" evidence="1">
    <location>
        <begin position="17"/>
        <end position="32"/>
    </location>
</feature>
<accession>A0A8T0PB22</accession>
<gene>
    <name evidence="2" type="ORF">PVAP13_8NG339630</name>
</gene>